<comment type="caution">
    <text evidence="9">The sequence shown here is derived from an EMBL/GenBank/DDBJ whole genome shotgun (WGS) entry which is preliminary data.</text>
</comment>
<comment type="similarity">
    <text evidence="7">Belongs to the TonB-dependent receptor family.</text>
</comment>
<evidence type="ECO:0000256" key="1">
    <source>
        <dbReference type="ARBA" id="ARBA00004571"/>
    </source>
</evidence>
<keyword evidence="9" id="KW-0675">Receptor</keyword>
<reference evidence="9 10" key="1">
    <citation type="submission" date="2018-08" db="EMBL/GenBank/DDBJ databases">
        <title>A genome reference for cultivated species of the human gut microbiota.</title>
        <authorList>
            <person name="Zou Y."/>
            <person name="Xue W."/>
            <person name="Luo G."/>
        </authorList>
    </citation>
    <scope>NUCLEOTIDE SEQUENCE [LARGE SCALE GENOMIC DNA]</scope>
    <source>
        <strain evidence="9 10">AM40-30BH</strain>
    </source>
</reference>
<comment type="subcellular location">
    <subcellularLocation>
        <location evidence="1 7">Cell outer membrane</location>
        <topology evidence="1 7">Multi-pass membrane protein</topology>
    </subcellularLocation>
</comment>
<keyword evidence="4 7" id="KW-0812">Transmembrane</keyword>
<dbReference type="Gene3D" id="2.40.170.20">
    <property type="entry name" value="TonB-dependent receptor, beta-barrel domain"/>
    <property type="match status" value="1"/>
</dbReference>
<evidence type="ECO:0000256" key="4">
    <source>
        <dbReference type="ARBA" id="ARBA00022692"/>
    </source>
</evidence>
<dbReference type="InterPro" id="IPR037066">
    <property type="entry name" value="Plug_dom_sf"/>
</dbReference>
<protein>
    <submittedName>
        <fullName evidence="9">TonB-dependent receptor</fullName>
    </submittedName>
</protein>
<dbReference type="GO" id="GO:0009279">
    <property type="term" value="C:cell outer membrane"/>
    <property type="evidence" value="ECO:0007669"/>
    <property type="project" value="UniProtKB-SubCell"/>
</dbReference>
<dbReference type="AlphaFoldDB" id="A0A413VXS0"/>
<dbReference type="SUPFAM" id="SSF56935">
    <property type="entry name" value="Porins"/>
    <property type="match status" value="1"/>
</dbReference>
<dbReference type="Gene3D" id="2.170.130.10">
    <property type="entry name" value="TonB-dependent receptor, plug domain"/>
    <property type="match status" value="1"/>
</dbReference>
<dbReference type="InterPro" id="IPR039426">
    <property type="entry name" value="TonB-dep_rcpt-like"/>
</dbReference>
<dbReference type="Pfam" id="PF07715">
    <property type="entry name" value="Plug"/>
    <property type="match status" value="1"/>
</dbReference>
<keyword evidence="6 7" id="KW-0998">Cell outer membrane</keyword>
<dbReference type="NCBIfam" id="TIGR04056">
    <property type="entry name" value="OMP_RagA_SusC"/>
    <property type="match status" value="1"/>
</dbReference>
<sequence>MNMKTEYLCKSRMKHILLIGTAMFLISPITLYAGVTVDLNTNTETGIMNGAQQQQTVKGIVKGPDGLPVIAANISQKGTNNATITDLYGNFTLNITGQHPVLVISYIGYVTTEVNVSGRAFIEVVLQEDVEALDEVVVVGYGTMRKKDVTGAVSSVRTEDITKNTTSNVMQAIAGKMSGVQVVQNSGTPGGDVSILIRGVGTINDASPLYVIDGVPVSGGMWYLNPNDVESIDVLKDASATAIYGSRGANGVVMVTTKQAQEGHTEINFDYSYGIQHTAKTYDMLNASQYAALHNEMRTNAGSEYSLNPAFSDPESLGTGTDWMDAIFRTAPMQKVNLSMLGGNQKISHATSLGYYTQDGIMKNSSYNRLSLQSNISSKIVSNVTVRANVNLSAENRRTQPVGTVIQNAMRILPSIPIQDENGEYAGPTGNAEWNGNALNPVAIINEQNYRMKGFRMLSNISLEWEIIKGLKFKTTGGAELGYDYNNSYIPKYKWGMNESKNTMQTVSSAYEQLYLWDNTLNYDKSFGKHRINAMVGTSYQEYKKESVSASGSGRASELTTELDNATKATDVGGNSLRWALMSYMARLHYSYDDRYLVTATFRADGSSKFGKDNRFGYFPSFAAAWNIGNESFMQSVKPISQLKLRVGYGQTGNQNIGAYAFADKLSVNGVYNFGSQRGFESNLVNLIYPYLLSNPSVKWEAVEQYNVGVDIGFLKNRIVANLDFYVKNTRDMLTKKPVPQTSGTSLEQADWPPVNIGKVLNRGFEFTINTKNFVGEFKWETNLNMSFNHNEVVSIGGPEILNGVSLIREGQPINSFYGYKLGGVYQTLDEVFTGPVMENRAADKASHNPYKNTSPGDMWFVDVDGNGEINDLDRTVIGNPSPDCIFGFNNTFSYKNFDLSIFFQGALGNQVWNGVRASHESMNSTYNQLASTLERWTGEGTSSSMPRAIYADPNNNSRASTRWLENGSYAKLKNLTFGYTLPENWTDRAKVKALRLYVSFDNLCTITNYSGLDPEVGLSGLDYGVYPSARTYMFGVSVKF</sequence>
<dbReference type="SUPFAM" id="SSF49464">
    <property type="entry name" value="Carboxypeptidase regulatory domain-like"/>
    <property type="match status" value="1"/>
</dbReference>
<evidence type="ECO:0000256" key="3">
    <source>
        <dbReference type="ARBA" id="ARBA00022452"/>
    </source>
</evidence>
<dbReference type="PROSITE" id="PS52016">
    <property type="entry name" value="TONB_DEPENDENT_REC_3"/>
    <property type="match status" value="1"/>
</dbReference>
<accession>A0A413VXS0</accession>
<evidence type="ECO:0000256" key="6">
    <source>
        <dbReference type="ARBA" id="ARBA00023237"/>
    </source>
</evidence>
<dbReference type="Pfam" id="PF13715">
    <property type="entry name" value="CarbopepD_reg_2"/>
    <property type="match status" value="1"/>
</dbReference>
<keyword evidence="5 7" id="KW-0472">Membrane</keyword>
<keyword evidence="2 7" id="KW-0813">Transport</keyword>
<dbReference type="InterPro" id="IPR023997">
    <property type="entry name" value="TonB-dep_OMP_SusC/RagA_CS"/>
</dbReference>
<evidence type="ECO:0000256" key="7">
    <source>
        <dbReference type="PROSITE-ProRule" id="PRU01360"/>
    </source>
</evidence>
<evidence type="ECO:0000313" key="10">
    <source>
        <dbReference type="Proteomes" id="UP000284379"/>
    </source>
</evidence>
<dbReference type="InterPro" id="IPR023996">
    <property type="entry name" value="TonB-dep_OMP_SusC/RagA"/>
</dbReference>
<gene>
    <name evidence="9" type="ORF">DW888_00710</name>
</gene>
<name>A0A413VXS0_9BACE</name>
<proteinExistence type="inferred from homology"/>
<dbReference type="FunFam" id="2.170.130.10:FF:000009">
    <property type="entry name" value="SusC/RagA family TonB-linked outer membrane protein"/>
    <property type="match status" value="1"/>
</dbReference>
<evidence type="ECO:0000259" key="8">
    <source>
        <dbReference type="Pfam" id="PF07715"/>
    </source>
</evidence>
<evidence type="ECO:0000256" key="2">
    <source>
        <dbReference type="ARBA" id="ARBA00022448"/>
    </source>
</evidence>
<keyword evidence="3 7" id="KW-1134">Transmembrane beta strand</keyword>
<dbReference type="Proteomes" id="UP000284379">
    <property type="component" value="Unassembled WGS sequence"/>
</dbReference>
<dbReference type="EMBL" id="QSGO01000001">
    <property type="protein sequence ID" value="RHB38373.1"/>
    <property type="molecule type" value="Genomic_DNA"/>
</dbReference>
<dbReference type="InterPro" id="IPR008969">
    <property type="entry name" value="CarboxyPept-like_regulatory"/>
</dbReference>
<feature type="domain" description="TonB-dependent receptor plug" evidence="8">
    <location>
        <begin position="146"/>
        <end position="252"/>
    </location>
</feature>
<dbReference type="InterPro" id="IPR012910">
    <property type="entry name" value="Plug_dom"/>
</dbReference>
<dbReference type="InterPro" id="IPR036942">
    <property type="entry name" value="Beta-barrel_TonB_sf"/>
</dbReference>
<organism evidence="9 10">
    <name type="scientific">Bacteroides nordii</name>
    <dbReference type="NCBI Taxonomy" id="291645"/>
    <lineage>
        <taxon>Bacteria</taxon>
        <taxon>Pseudomonadati</taxon>
        <taxon>Bacteroidota</taxon>
        <taxon>Bacteroidia</taxon>
        <taxon>Bacteroidales</taxon>
        <taxon>Bacteroidaceae</taxon>
        <taxon>Bacteroides</taxon>
    </lineage>
</organism>
<evidence type="ECO:0000256" key="5">
    <source>
        <dbReference type="ARBA" id="ARBA00023136"/>
    </source>
</evidence>
<evidence type="ECO:0000313" key="9">
    <source>
        <dbReference type="EMBL" id="RHB38373.1"/>
    </source>
</evidence>
<dbReference type="NCBIfam" id="TIGR04057">
    <property type="entry name" value="SusC_RagA_signa"/>
    <property type="match status" value="1"/>
</dbReference>